<dbReference type="KEGG" id="tgi:RBB81_21775"/>
<dbReference type="RefSeq" id="WP_353072172.1">
    <property type="nucleotide sequence ID" value="NZ_CP132938.1"/>
</dbReference>
<reference evidence="2" key="1">
    <citation type="submission" date="2023-08" db="EMBL/GenBank/DDBJ databases">
        <authorList>
            <person name="Messyasz A."/>
            <person name="Mannisto M.K."/>
            <person name="Kerkhof L.J."/>
            <person name="Haggblom M."/>
        </authorList>
    </citation>
    <scope>NUCLEOTIDE SEQUENCE</scope>
    <source>
        <strain evidence="2">M8UP39</strain>
    </source>
</reference>
<feature type="compositionally biased region" description="Acidic residues" evidence="1">
    <location>
        <begin position="16"/>
        <end position="29"/>
    </location>
</feature>
<gene>
    <name evidence="2" type="ORF">RBB81_21775</name>
</gene>
<sequence>MEFVDFVCSDDLGVADGEELGTTDEESVESGDARTSDGARIRVVEAVVVDEIVAGQLAEPAVAVDSC</sequence>
<evidence type="ECO:0000256" key="1">
    <source>
        <dbReference type="SAM" id="MobiDB-lite"/>
    </source>
</evidence>
<reference evidence="2" key="2">
    <citation type="journal article" date="2024" name="Environ. Microbiol.">
        <title>Genome analysis and description of Tunturibacter gen. nov. expands the diversity of Terriglobia in tundra soils.</title>
        <authorList>
            <person name="Messyasz A."/>
            <person name="Mannisto M.K."/>
            <person name="Kerkhof L.J."/>
            <person name="Haggblom M.M."/>
        </authorList>
    </citation>
    <scope>NUCLEOTIDE SEQUENCE</scope>
    <source>
        <strain evidence="2">M8UP39</strain>
    </source>
</reference>
<feature type="region of interest" description="Disordered" evidence="1">
    <location>
        <begin position="15"/>
        <end position="36"/>
    </location>
</feature>
<dbReference type="AlphaFoldDB" id="A0AAU7Z0U2"/>
<name>A0AAU7Z0U2_9BACT</name>
<organism evidence="2">
    <name type="scientific">Tunturiibacter gelidiferens</name>
    <dbReference type="NCBI Taxonomy" id="3069689"/>
    <lineage>
        <taxon>Bacteria</taxon>
        <taxon>Pseudomonadati</taxon>
        <taxon>Acidobacteriota</taxon>
        <taxon>Terriglobia</taxon>
        <taxon>Terriglobales</taxon>
        <taxon>Acidobacteriaceae</taxon>
        <taxon>Tunturiibacter</taxon>
    </lineage>
</organism>
<dbReference type="EMBL" id="CP132938">
    <property type="protein sequence ID" value="XCB22175.1"/>
    <property type="molecule type" value="Genomic_DNA"/>
</dbReference>
<proteinExistence type="predicted"/>
<protein>
    <submittedName>
        <fullName evidence="2">Uncharacterized protein</fullName>
    </submittedName>
</protein>
<accession>A0AAU7Z0U2</accession>
<evidence type="ECO:0000313" key="2">
    <source>
        <dbReference type="EMBL" id="XCB22175.1"/>
    </source>
</evidence>